<sequence length="102" mass="11581">MATLIFLRLKIVDLLSLSSSAVDRKRQGLSSRARKQTEDCKSYFPEIVVEQIEDVAVEQTEDSESYFPEVAVEQIEAINYRSYLAEVAVEQIIANLISLKLQ</sequence>
<keyword evidence="3" id="KW-1185">Reference proteome</keyword>
<evidence type="ECO:0000313" key="3">
    <source>
        <dbReference type="Proteomes" id="UP000032142"/>
    </source>
</evidence>
<organism evidence="2 3">
    <name type="scientific">Gossypium arboreum</name>
    <name type="common">Tree cotton</name>
    <name type="synonym">Gossypium nanking</name>
    <dbReference type="NCBI Taxonomy" id="29729"/>
    <lineage>
        <taxon>Eukaryota</taxon>
        <taxon>Viridiplantae</taxon>
        <taxon>Streptophyta</taxon>
        <taxon>Embryophyta</taxon>
        <taxon>Tracheophyta</taxon>
        <taxon>Spermatophyta</taxon>
        <taxon>Magnoliopsida</taxon>
        <taxon>eudicotyledons</taxon>
        <taxon>Gunneridae</taxon>
        <taxon>Pentapetalae</taxon>
        <taxon>rosids</taxon>
        <taxon>malvids</taxon>
        <taxon>Malvales</taxon>
        <taxon>Malvaceae</taxon>
        <taxon>Malvoideae</taxon>
        <taxon>Gossypium</taxon>
    </lineage>
</organism>
<keyword evidence="1" id="KW-0732">Signal</keyword>
<feature type="signal peptide" evidence="1">
    <location>
        <begin position="1"/>
        <end position="21"/>
    </location>
</feature>
<evidence type="ECO:0000313" key="2">
    <source>
        <dbReference type="EMBL" id="KHG20412.1"/>
    </source>
</evidence>
<dbReference type="Proteomes" id="UP000032142">
    <property type="component" value="Unassembled WGS sequence"/>
</dbReference>
<evidence type="ECO:0000256" key="1">
    <source>
        <dbReference type="SAM" id="SignalP"/>
    </source>
</evidence>
<proteinExistence type="predicted"/>
<reference evidence="3" key="1">
    <citation type="submission" date="2014-09" db="EMBL/GenBank/DDBJ databases">
        <authorList>
            <person name="Mudge J."/>
            <person name="Ramaraj T."/>
            <person name="Lindquist I.E."/>
            <person name="Bharti A.K."/>
            <person name="Sundararajan A."/>
            <person name="Cameron C.T."/>
            <person name="Woodward J.E."/>
            <person name="May G.D."/>
            <person name="Brubaker C."/>
            <person name="Broadhvest J."/>
            <person name="Wilkins T.A."/>
        </authorList>
    </citation>
    <scope>NUCLEOTIDE SEQUENCE</scope>
    <source>
        <strain evidence="3">cv. AKA8401</strain>
    </source>
</reference>
<dbReference type="EMBL" id="KN415652">
    <property type="protein sequence ID" value="KHG20412.1"/>
    <property type="molecule type" value="Genomic_DNA"/>
</dbReference>
<gene>
    <name evidence="2" type="ORF">F383_26051</name>
</gene>
<protein>
    <submittedName>
        <fullName evidence="2">Uncharacterized protein</fullName>
    </submittedName>
</protein>
<feature type="chain" id="PRO_5002057430" evidence="1">
    <location>
        <begin position="22"/>
        <end position="102"/>
    </location>
</feature>
<name>A0A0B0P6A0_GOSAR</name>
<accession>A0A0B0P6A0</accession>
<dbReference type="AlphaFoldDB" id="A0A0B0P6A0"/>